<accession>A0A4V6PVJ2</accession>
<dbReference type="AlphaFoldDB" id="A0A4V6PVJ2"/>
<reference evidence="1 2" key="1">
    <citation type="submission" date="2019-03" db="EMBL/GenBank/DDBJ databases">
        <title>Genomic Encyclopedia of Type Strains, Phase IV (KMG-IV): sequencing the most valuable type-strain genomes for metagenomic binning, comparative biology and taxonomic classification.</title>
        <authorList>
            <person name="Goeker M."/>
        </authorList>
    </citation>
    <scope>NUCLEOTIDE SEQUENCE [LARGE SCALE GENOMIC DNA]</scope>
    <source>
        <strain evidence="1 2">DSM 102969</strain>
    </source>
</reference>
<evidence type="ECO:0000313" key="1">
    <source>
        <dbReference type="EMBL" id="TDP87738.1"/>
    </source>
</evidence>
<dbReference type="EMBL" id="SNXY01000006">
    <property type="protein sequence ID" value="TDP87738.1"/>
    <property type="molecule type" value="Genomic_DNA"/>
</dbReference>
<sequence length="96" mass="10830">MGCTPFVAAPNRRHRRATQDCNMVPDMNAIDILMTICLLSDPKACEQRTLPVAEVTSLAECLYWAQPRIAEWSTSHPKYRIVRWRCAKAGAEGEPI</sequence>
<proteinExistence type="predicted"/>
<name>A0A4V6PVJ2_9HYPH</name>
<organism evidence="1 2">
    <name type="scientific">Oharaeibacter diazotrophicus</name>
    <dbReference type="NCBI Taxonomy" id="1920512"/>
    <lineage>
        <taxon>Bacteria</taxon>
        <taxon>Pseudomonadati</taxon>
        <taxon>Pseudomonadota</taxon>
        <taxon>Alphaproteobacteria</taxon>
        <taxon>Hyphomicrobiales</taxon>
        <taxon>Pleomorphomonadaceae</taxon>
        <taxon>Oharaeibacter</taxon>
    </lineage>
</organism>
<comment type="caution">
    <text evidence="1">The sequence shown here is derived from an EMBL/GenBank/DDBJ whole genome shotgun (WGS) entry which is preliminary data.</text>
</comment>
<protein>
    <submittedName>
        <fullName evidence="1">Uncharacterized protein</fullName>
    </submittedName>
</protein>
<gene>
    <name evidence="1" type="ORF">EDD54_1637</name>
</gene>
<evidence type="ECO:0000313" key="2">
    <source>
        <dbReference type="Proteomes" id="UP000294547"/>
    </source>
</evidence>
<keyword evidence="2" id="KW-1185">Reference proteome</keyword>
<dbReference type="Proteomes" id="UP000294547">
    <property type="component" value="Unassembled WGS sequence"/>
</dbReference>